<reference evidence="1 2" key="1">
    <citation type="submission" date="2020-05" db="EMBL/GenBank/DDBJ databases">
        <title>Thiomicrorhabdus sediminis sp.nov. and Thiomicrorhabdus xiamenensis sp.nov., novel sulfur-oxidizing bacteria isolated from coastal sediment.</title>
        <authorList>
            <person name="Liu X."/>
        </authorList>
    </citation>
    <scope>NUCLEOTIDE SEQUENCE [LARGE SCALE GENOMIC DNA]</scope>
    <source>
        <strain evidence="1 2">G2</strain>
    </source>
</reference>
<name>A0A7D4NPQ7_9GAMM</name>
<dbReference type="RefSeq" id="WP_173283743.1">
    <property type="nucleotide sequence ID" value="NZ_CP054020.1"/>
</dbReference>
<evidence type="ECO:0000313" key="2">
    <source>
        <dbReference type="Proteomes" id="UP000504724"/>
    </source>
</evidence>
<sequence length="188" mass="22232">MKYYQEITLLPTPEISQYFLWQKIYQPLHMLMVETKSKPKDRWVSVSFPKYSKKALGDKLRVFALSEQALEEFALKKTLRKFEDYVHITGIRPVPASIEAKTLFKRVQPKQNNLSYARRYAKYRQMDIEEAFAQLNQKPSKSLPFINLKSLSTKQNLRLILRQEKVPLDEDRELIFNAYGLNNPVPDF</sequence>
<dbReference type="Gene3D" id="3.30.70.2540">
    <property type="entry name" value="CRISPR-associated endoribonuclease Cas6/Csy4"/>
    <property type="match status" value="1"/>
</dbReference>
<organism evidence="1 2">
    <name type="scientific">Thiomicrorhabdus xiamenensis</name>
    <dbReference type="NCBI Taxonomy" id="2739063"/>
    <lineage>
        <taxon>Bacteria</taxon>
        <taxon>Pseudomonadati</taxon>
        <taxon>Pseudomonadota</taxon>
        <taxon>Gammaproteobacteria</taxon>
        <taxon>Thiotrichales</taxon>
        <taxon>Piscirickettsiaceae</taxon>
        <taxon>Thiomicrorhabdus</taxon>
    </lineage>
</organism>
<dbReference type="EMBL" id="CP054020">
    <property type="protein sequence ID" value="QKI88152.1"/>
    <property type="molecule type" value="Genomic_DNA"/>
</dbReference>
<dbReference type="AlphaFoldDB" id="A0A7D4NPQ7"/>
<dbReference type="NCBIfam" id="TIGR02563">
    <property type="entry name" value="cas_Csy4"/>
    <property type="match status" value="1"/>
</dbReference>
<dbReference type="KEGG" id="txa:HQN79_00485"/>
<dbReference type="GO" id="GO:0004519">
    <property type="term" value="F:endonuclease activity"/>
    <property type="evidence" value="ECO:0007669"/>
    <property type="project" value="InterPro"/>
</dbReference>
<dbReference type="CDD" id="cd09739">
    <property type="entry name" value="Cas6_I-F"/>
    <property type="match status" value="1"/>
</dbReference>
<evidence type="ECO:0000313" key="1">
    <source>
        <dbReference type="EMBL" id="QKI88152.1"/>
    </source>
</evidence>
<gene>
    <name evidence="1" type="primary">cas6f</name>
    <name evidence="1" type="ORF">HQN79_00485</name>
</gene>
<accession>A0A7D4NPQ7</accession>
<dbReference type="Proteomes" id="UP000504724">
    <property type="component" value="Chromosome"/>
</dbReference>
<protein>
    <submittedName>
        <fullName evidence="1">Type I-F CRISPR-associated endoribonuclease Cas6/Csy4</fullName>
    </submittedName>
</protein>
<dbReference type="Pfam" id="PF09618">
    <property type="entry name" value="Cas_Csy4"/>
    <property type="match status" value="1"/>
</dbReference>
<dbReference type="GO" id="GO:0043571">
    <property type="term" value="P:maintenance of CRISPR repeat elements"/>
    <property type="evidence" value="ECO:0007669"/>
    <property type="project" value="InterPro"/>
</dbReference>
<keyword evidence="2" id="KW-1185">Reference proteome</keyword>
<dbReference type="InterPro" id="IPR042564">
    <property type="entry name" value="CRISPR-Cas6/Csy4_sf"/>
</dbReference>
<proteinExistence type="predicted"/>
<dbReference type="InterPro" id="IPR013396">
    <property type="entry name" value="CRISPR-assoc_prot_Csy4"/>
</dbReference>